<dbReference type="InterPro" id="IPR036621">
    <property type="entry name" value="Anticodon-bd_dom_sf"/>
</dbReference>
<evidence type="ECO:0000256" key="7">
    <source>
        <dbReference type="HAMAP-Rule" id="MF_00127"/>
    </source>
</evidence>
<keyword evidence="7" id="KW-0436">Ligase</keyword>
<dbReference type="NCBIfam" id="TIGR00442">
    <property type="entry name" value="hisS"/>
    <property type="match status" value="1"/>
</dbReference>
<keyword evidence="11" id="KW-1185">Reference proteome</keyword>
<dbReference type="GO" id="GO:0004821">
    <property type="term" value="F:histidine-tRNA ligase activity"/>
    <property type="evidence" value="ECO:0007669"/>
    <property type="project" value="UniProtKB-UniRule"/>
</dbReference>
<organism evidence="10 11">
    <name type="scientific">Spiroplasma gladiatoris</name>
    <dbReference type="NCBI Taxonomy" id="2143"/>
    <lineage>
        <taxon>Bacteria</taxon>
        <taxon>Bacillati</taxon>
        <taxon>Mycoplasmatota</taxon>
        <taxon>Mollicutes</taxon>
        <taxon>Entomoplasmatales</taxon>
        <taxon>Spiroplasmataceae</taxon>
        <taxon>Spiroplasma</taxon>
    </lineage>
</organism>
<dbReference type="InterPro" id="IPR004154">
    <property type="entry name" value="Anticodon-bd"/>
</dbReference>
<evidence type="ECO:0000256" key="5">
    <source>
        <dbReference type="ARBA" id="ARBA00023146"/>
    </source>
</evidence>
<accession>A0A4P7AIR8</accession>
<dbReference type="Pfam" id="PF03129">
    <property type="entry name" value="HGTP_anticodon"/>
    <property type="match status" value="1"/>
</dbReference>
<dbReference type="PIRSF" id="PIRSF001549">
    <property type="entry name" value="His-tRNA_synth"/>
    <property type="match status" value="1"/>
</dbReference>
<dbReference type="RefSeq" id="WP_134297448.1">
    <property type="nucleotide sequence ID" value="NZ_CP038013.1"/>
</dbReference>
<gene>
    <name evidence="7 10" type="primary">hisS</name>
    <name evidence="10" type="ORF">SGLAD_v1c04590</name>
</gene>
<dbReference type="SUPFAM" id="SSF52954">
    <property type="entry name" value="Class II aaRS ABD-related"/>
    <property type="match status" value="1"/>
</dbReference>
<feature type="binding site" evidence="8">
    <location>
        <position position="253"/>
    </location>
    <ligand>
        <name>L-histidine</name>
        <dbReference type="ChEBI" id="CHEBI:57595"/>
    </ligand>
</feature>
<dbReference type="InterPro" id="IPR045864">
    <property type="entry name" value="aa-tRNA-synth_II/BPL/LPL"/>
</dbReference>
<evidence type="ECO:0000256" key="2">
    <source>
        <dbReference type="ARBA" id="ARBA00022490"/>
    </source>
</evidence>
<evidence type="ECO:0000256" key="3">
    <source>
        <dbReference type="ARBA" id="ARBA00022741"/>
    </source>
</evidence>
<feature type="binding site" evidence="8">
    <location>
        <position position="130"/>
    </location>
    <ligand>
        <name>L-histidine</name>
        <dbReference type="ChEBI" id="CHEBI:57595"/>
    </ligand>
</feature>
<evidence type="ECO:0000256" key="1">
    <source>
        <dbReference type="ARBA" id="ARBA00008226"/>
    </source>
</evidence>
<dbReference type="InterPro" id="IPR015807">
    <property type="entry name" value="His-tRNA-ligase"/>
</dbReference>
<dbReference type="KEGG" id="sgq:SGLAD_v1c04590"/>
<dbReference type="GO" id="GO:0006427">
    <property type="term" value="P:histidyl-tRNA aminoacylation"/>
    <property type="evidence" value="ECO:0007669"/>
    <property type="project" value="UniProtKB-UniRule"/>
</dbReference>
<dbReference type="PANTHER" id="PTHR43707:SF1">
    <property type="entry name" value="HISTIDINE--TRNA LIGASE, MITOCHONDRIAL-RELATED"/>
    <property type="match status" value="1"/>
</dbReference>
<dbReference type="AlphaFoldDB" id="A0A4P7AIR8"/>
<comment type="subcellular location">
    <subcellularLocation>
        <location evidence="7">Cytoplasm</location>
    </subcellularLocation>
</comment>
<comment type="catalytic activity">
    <reaction evidence="6 7">
        <text>tRNA(His) + L-histidine + ATP = L-histidyl-tRNA(His) + AMP + diphosphate + H(+)</text>
        <dbReference type="Rhea" id="RHEA:17313"/>
        <dbReference type="Rhea" id="RHEA-COMP:9665"/>
        <dbReference type="Rhea" id="RHEA-COMP:9689"/>
        <dbReference type="ChEBI" id="CHEBI:15378"/>
        <dbReference type="ChEBI" id="CHEBI:30616"/>
        <dbReference type="ChEBI" id="CHEBI:33019"/>
        <dbReference type="ChEBI" id="CHEBI:57595"/>
        <dbReference type="ChEBI" id="CHEBI:78442"/>
        <dbReference type="ChEBI" id="CHEBI:78527"/>
        <dbReference type="ChEBI" id="CHEBI:456215"/>
        <dbReference type="EC" id="6.1.1.21"/>
    </reaction>
</comment>
<feature type="domain" description="Aminoacyl-transfer RNA synthetases class-II family profile" evidence="9">
    <location>
        <begin position="22"/>
        <end position="307"/>
    </location>
</feature>
<keyword evidence="5 7" id="KW-0030">Aminoacyl-tRNA synthetase</keyword>
<proteinExistence type="inferred from homology"/>
<keyword evidence="2 7" id="KW-0963">Cytoplasm</keyword>
<protein>
    <recommendedName>
        <fullName evidence="7">Histidine--tRNA ligase</fullName>
        <ecNumber evidence="7">6.1.1.21</ecNumber>
    </recommendedName>
    <alternativeName>
        <fullName evidence="7">Histidyl-tRNA synthetase</fullName>
        <shortName evidence="7">HisRS</shortName>
    </alternativeName>
</protein>
<keyword evidence="7" id="KW-0648">Protein biosynthesis</keyword>
<dbReference type="Pfam" id="PF13393">
    <property type="entry name" value="tRNA-synt_His"/>
    <property type="match status" value="2"/>
</dbReference>
<dbReference type="HAMAP" id="MF_00127">
    <property type="entry name" value="His_tRNA_synth"/>
    <property type="match status" value="1"/>
</dbReference>
<dbReference type="EMBL" id="CP038013">
    <property type="protein sequence ID" value="QBQ07658.1"/>
    <property type="molecule type" value="Genomic_DNA"/>
</dbReference>
<sequence>MIQKPRGTEDLIANQVKEFFALELILRNIADLYNYQEIRTPFFELAELFLRGVGEQTDVVSKEMYIFNDKKNRQLALRPEGTAPTVRSVIENKLYINENLPLKLFYFGSMFRYERPQNGRQRQFNTFGVEVFGPKNPEIDCEIICLAVHMLKTIGIDDFKIHLNYLVDDNNRQIYIDDLKKQLKDVKLCDDCQSRLIKNPLRVLDCKVDQDKFKNIKDMKEYLSVEDKNYYNDLKRNLKNLDIKIIEDKNLVRGLDYYTGFVFEIKDKDQSTLIGGGRYDKLVKQLGDIDLPAAGWGMGIERIILNLQKQNVSLSEQSSLDAYIIGLSLKAKEFANILMFMLRSAGLKVDCDFMNRSMKSAFKQSEKNNAKNIILIGDKELKENNIIIKNQNTKEEHIVAFENIIDFMTKGE</sequence>
<dbReference type="PROSITE" id="PS50862">
    <property type="entry name" value="AA_TRNA_LIGASE_II"/>
    <property type="match status" value="1"/>
</dbReference>
<dbReference type="EC" id="6.1.1.21" evidence="7"/>
<dbReference type="CDD" id="cd00773">
    <property type="entry name" value="HisRS-like_core"/>
    <property type="match status" value="1"/>
</dbReference>
<evidence type="ECO:0000313" key="11">
    <source>
        <dbReference type="Proteomes" id="UP000294309"/>
    </source>
</evidence>
<feature type="binding site" evidence="8">
    <location>
        <begin position="257"/>
        <end position="258"/>
    </location>
    <ligand>
        <name>L-histidine</name>
        <dbReference type="ChEBI" id="CHEBI:57595"/>
    </ligand>
</feature>
<dbReference type="GO" id="GO:0005524">
    <property type="term" value="F:ATP binding"/>
    <property type="evidence" value="ECO:0007669"/>
    <property type="project" value="UniProtKB-UniRule"/>
</dbReference>
<evidence type="ECO:0000256" key="6">
    <source>
        <dbReference type="ARBA" id="ARBA00047639"/>
    </source>
</evidence>
<reference evidence="10 11" key="1">
    <citation type="submission" date="2019-03" db="EMBL/GenBank/DDBJ databases">
        <title>Complete genome sequence of Spiroplasma gladiatoris TG-1 (DSM 22552).</title>
        <authorList>
            <person name="Lin Y.-C."/>
            <person name="Chou L."/>
            <person name="Kuo C.-H."/>
        </authorList>
    </citation>
    <scope>NUCLEOTIDE SEQUENCE [LARGE SCALE GENOMIC DNA]</scope>
    <source>
        <strain evidence="10 11">TG-1</strain>
    </source>
</reference>
<dbReference type="InterPro" id="IPR004516">
    <property type="entry name" value="HisRS/HisZ"/>
</dbReference>
<dbReference type="GO" id="GO:0005737">
    <property type="term" value="C:cytoplasm"/>
    <property type="evidence" value="ECO:0007669"/>
    <property type="project" value="UniProtKB-SubCell"/>
</dbReference>
<dbReference type="InterPro" id="IPR041715">
    <property type="entry name" value="HisRS-like_core"/>
</dbReference>
<dbReference type="InterPro" id="IPR006195">
    <property type="entry name" value="aa-tRNA-synth_II"/>
</dbReference>
<keyword evidence="3 7" id="KW-0547">Nucleotide-binding</keyword>
<dbReference type="OrthoDB" id="9800814at2"/>
<keyword evidence="4 7" id="KW-0067">ATP-binding</keyword>
<dbReference type="Gene3D" id="3.30.930.10">
    <property type="entry name" value="Bira Bifunctional Protein, Domain 2"/>
    <property type="match status" value="1"/>
</dbReference>
<evidence type="ECO:0000256" key="8">
    <source>
        <dbReference type="PIRSR" id="PIRSR001549-1"/>
    </source>
</evidence>
<comment type="subunit">
    <text evidence="7">Homodimer.</text>
</comment>
<feature type="binding site" evidence="8">
    <location>
        <begin position="80"/>
        <end position="82"/>
    </location>
    <ligand>
        <name>L-histidine</name>
        <dbReference type="ChEBI" id="CHEBI:57595"/>
    </ligand>
</feature>
<feature type="binding site" evidence="8">
    <location>
        <position position="112"/>
    </location>
    <ligand>
        <name>L-histidine</name>
        <dbReference type="ChEBI" id="CHEBI:57595"/>
    </ligand>
</feature>
<name>A0A4P7AIR8_9MOLU</name>
<comment type="similarity">
    <text evidence="1 7">Belongs to the class-II aminoacyl-tRNA synthetase family.</text>
</comment>
<evidence type="ECO:0000259" key="9">
    <source>
        <dbReference type="PROSITE" id="PS50862"/>
    </source>
</evidence>
<evidence type="ECO:0000313" key="10">
    <source>
        <dbReference type="EMBL" id="QBQ07658.1"/>
    </source>
</evidence>
<dbReference type="PANTHER" id="PTHR43707">
    <property type="entry name" value="HISTIDYL-TRNA SYNTHETASE"/>
    <property type="match status" value="1"/>
</dbReference>
<dbReference type="SUPFAM" id="SSF55681">
    <property type="entry name" value="Class II aaRS and biotin synthetases"/>
    <property type="match status" value="1"/>
</dbReference>
<evidence type="ECO:0000256" key="4">
    <source>
        <dbReference type="ARBA" id="ARBA00022840"/>
    </source>
</evidence>
<dbReference type="Gene3D" id="3.40.50.800">
    <property type="entry name" value="Anticodon-binding domain"/>
    <property type="match status" value="1"/>
</dbReference>
<dbReference type="Proteomes" id="UP000294309">
    <property type="component" value="Chromosome"/>
</dbReference>